<dbReference type="AlphaFoldDB" id="A0A437A658"/>
<protein>
    <submittedName>
        <fullName evidence="1">Uncharacterized protein</fullName>
    </submittedName>
</protein>
<reference evidence="1 2" key="1">
    <citation type="submission" date="2019-01" db="EMBL/GenBank/DDBJ databases">
        <title>Intercellular communication is required for trap formation in the nematode-trapping fungus Duddingtonia flagrans.</title>
        <authorList>
            <person name="Youssar L."/>
            <person name="Wernet V."/>
            <person name="Hensel N."/>
            <person name="Hildebrandt H.-G."/>
            <person name="Fischer R."/>
        </authorList>
    </citation>
    <scope>NUCLEOTIDE SEQUENCE [LARGE SCALE GENOMIC DNA]</scope>
    <source>
        <strain evidence="1 2">CBS H-5679</strain>
    </source>
</reference>
<dbReference type="VEuPathDB" id="FungiDB:DFL_004895"/>
<dbReference type="EMBL" id="SAEB01000006">
    <property type="protein sequence ID" value="RVD86629.1"/>
    <property type="molecule type" value="Genomic_DNA"/>
</dbReference>
<gene>
    <name evidence="1" type="ORF">DFL_004895</name>
</gene>
<name>A0A437A658_ARTFL</name>
<accession>A0A437A658</accession>
<evidence type="ECO:0000313" key="2">
    <source>
        <dbReference type="Proteomes" id="UP000283090"/>
    </source>
</evidence>
<sequence>MANQQNPHPALVIKTYESITFTGNRHIRSRQGQRIELVARRNDGLEITFPSPTSRQVIRFTMNSKYVTIYWAENTASLVLYVNDKHVPAGYPKVEVRNETGFRGWTDFSNDANIHTDIARLLGTQVFGNNRLMALQWNRYANSYDLKPLRKAICHTKWQNLSSIELRRRCMHMMEDAGMTFGHYFKGLPAAGTGPSIAPTANAGTNAPNGANTNATTGANAATVASAPAGATIPTPGNTPTATVPAAGNISVGTNAPAVKANVLGTTNAPTGSNNVAATKFPAGTNPVATADAPVGTNARVTTNAPVTGANTVATANGQAGANTFAGPSVRSAAVQDAPPMEPKRPVTWYPLTIAHMVKAEPGGSRVYHAITAKQPGTIRPPAVFHFDDSDPFGTTPSESKVTSIAEVPPMAQRGIVAPPPLPPLPPQLAARLVAIPKERRAVEATESLTETRSTDIQVIPGAQYRNIPDWQEGLARAETEETPLPGPPSGMLIDFGGNLEVSAPQGEAVGGEAHVDTVSELVSELAGLVFGPAEKSDAWEDIYSWRNKMDYPQ</sequence>
<comment type="caution">
    <text evidence="1">The sequence shown here is derived from an EMBL/GenBank/DDBJ whole genome shotgun (WGS) entry which is preliminary data.</text>
</comment>
<organism evidence="1 2">
    <name type="scientific">Arthrobotrys flagrans</name>
    <name type="common">Nematode-trapping fungus</name>
    <name type="synonym">Trichothecium flagrans</name>
    <dbReference type="NCBI Taxonomy" id="97331"/>
    <lineage>
        <taxon>Eukaryota</taxon>
        <taxon>Fungi</taxon>
        <taxon>Dikarya</taxon>
        <taxon>Ascomycota</taxon>
        <taxon>Pezizomycotina</taxon>
        <taxon>Orbiliomycetes</taxon>
        <taxon>Orbiliales</taxon>
        <taxon>Orbiliaceae</taxon>
        <taxon>Arthrobotrys</taxon>
    </lineage>
</organism>
<dbReference type="GeneID" id="93587206"/>
<dbReference type="RefSeq" id="XP_067492173.1">
    <property type="nucleotide sequence ID" value="XM_067634067.1"/>
</dbReference>
<keyword evidence="2" id="KW-1185">Reference proteome</keyword>
<dbReference type="OrthoDB" id="5369980at2759"/>
<evidence type="ECO:0000313" key="1">
    <source>
        <dbReference type="EMBL" id="RVD86629.1"/>
    </source>
</evidence>
<proteinExistence type="predicted"/>
<dbReference type="Proteomes" id="UP000283090">
    <property type="component" value="Unassembled WGS sequence"/>
</dbReference>